<protein>
    <recommendedName>
        <fullName evidence="2">histidine kinase</fullName>
        <ecNumber evidence="2">2.7.13.3</ecNumber>
    </recommendedName>
</protein>
<dbReference type="CDD" id="cd18773">
    <property type="entry name" value="PDC1_HK_sensor"/>
    <property type="match status" value="1"/>
</dbReference>
<dbReference type="Gene3D" id="1.10.287.130">
    <property type="match status" value="1"/>
</dbReference>
<evidence type="ECO:0000259" key="6">
    <source>
        <dbReference type="PROSITE" id="PS50109"/>
    </source>
</evidence>
<comment type="catalytic activity">
    <reaction evidence="1">
        <text>ATP + protein L-histidine = ADP + protein N-phospho-L-histidine.</text>
        <dbReference type="EC" id="2.7.13.3"/>
    </reaction>
</comment>
<dbReference type="Gene3D" id="3.30.450.20">
    <property type="entry name" value="PAS domain"/>
    <property type="match status" value="3"/>
</dbReference>
<reference evidence="7 8" key="1">
    <citation type="submission" date="2022-02" db="EMBL/GenBank/DDBJ databases">
        <title>Draft genome sequence of Mezorhizobium retamae strain IRAMC:0171 isolated from Retama raetam nodules.</title>
        <authorList>
            <person name="Bengaied R."/>
            <person name="Sbissi I."/>
            <person name="Huber K."/>
            <person name="Ghodbane F."/>
            <person name="Nouioui I."/>
            <person name="Tarhouni M."/>
            <person name="Gtari M."/>
        </authorList>
    </citation>
    <scope>NUCLEOTIDE SEQUENCE [LARGE SCALE GENOMIC DNA]</scope>
    <source>
        <strain evidence="7 8">IRAMC:0171</strain>
    </source>
</reference>
<gene>
    <name evidence="7" type="ORF">L4923_28535</name>
</gene>
<feature type="domain" description="Histidine kinase" evidence="6">
    <location>
        <begin position="456"/>
        <end position="680"/>
    </location>
</feature>
<dbReference type="Gene3D" id="3.30.565.10">
    <property type="entry name" value="Histidine kinase-like ATPase, C-terminal domain"/>
    <property type="match status" value="1"/>
</dbReference>
<dbReference type="CDD" id="cd00082">
    <property type="entry name" value="HisKA"/>
    <property type="match status" value="1"/>
</dbReference>
<name>A0ABS9QNH0_9HYPH</name>
<dbReference type="CDD" id="cd12915">
    <property type="entry name" value="PDC2_DGC_like"/>
    <property type="match status" value="1"/>
</dbReference>
<keyword evidence="5" id="KW-1133">Transmembrane helix</keyword>
<dbReference type="GO" id="GO:0005524">
    <property type="term" value="F:ATP binding"/>
    <property type="evidence" value="ECO:0007669"/>
    <property type="project" value="UniProtKB-KW"/>
</dbReference>
<dbReference type="SMART" id="SM00387">
    <property type="entry name" value="HATPase_c"/>
    <property type="match status" value="1"/>
</dbReference>
<dbReference type="Proteomes" id="UP001201701">
    <property type="component" value="Unassembled WGS sequence"/>
</dbReference>
<evidence type="ECO:0000256" key="4">
    <source>
        <dbReference type="SAM" id="Coils"/>
    </source>
</evidence>
<evidence type="ECO:0000313" key="7">
    <source>
        <dbReference type="EMBL" id="MCG7508988.1"/>
    </source>
</evidence>
<comment type="caution">
    <text evidence="7">The sequence shown here is derived from an EMBL/GenBank/DDBJ whole genome shotgun (WGS) entry which is preliminary data.</text>
</comment>
<keyword evidence="7" id="KW-0547">Nucleotide-binding</keyword>
<dbReference type="InterPro" id="IPR003661">
    <property type="entry name" value="HisK_dim/P_dom"/>
</dbReference>
<feature type="transmembrane region" description="Helical" evidence="5">
    <location>
        <begin position="284"/>
        <end position="304"/>
    </location>
</feature>
<proteinExistence type="predicted"/>
<accession>A0ABS9QNH0</accession>
<keyword evidence="5" id="KW-0472">Membrane</keyword>
<organism evidence="7 8">
    <name type="scientific">Mesorhizobium retamae</name>
    <dbReference type="NCBI Taxonomy" id="2912854"/>
    <lineage>
        <taxon>Bacteria</taxon>
        <taxon>Pseudomonadati</taxon>
        <taxon>Pseudomonadota</taxon>
        <taxon>Alphaproteobacteria</taxon>
        <taxon>Hyphomicrobiales</taxon>
        <taxon>Phyllobacteriaceae</taxon>
        <taxon>Mesorhizobium</taxon>
    </lineage>
</organism>
<evidence type="ECO:0000256" key="3">
    <source>
        <dbReference type="ARBA" id="ARBA00022553"/>
    </source>
</evidence>
<keyword evidence="4" id="KW-0175">Coiled coil</keyword>
<sequence length="709" mass="77800">MTMHRTWMMMAYWVGAAIIAVIAGAGTGTLIITDHRNSYRNAEREAATLAAALAEHGSQVFARLDALSRTVVDDRGRGKDLPPAFSDRLGERIAAEPAARGITVIDSAGKVVATTIPMLSIGSDMTASPAFRIFTSQPERETFIGPPYLFLMDIFRGWVGSTLSYSRRVVDDQGQFLGFVAIVVDGPFLYSVYDRLEGVDDKMIGLIGQDGVVRASNNRLAIGLDIRDLVPEKAAQQESARFFRSPFDGREYLIAYERSSTTPLLSYVGVPISGHRLAWQRNSATTLGAFVVLCGTLGAVGYFLNRQNHHNNRLMASMMEAARERHEREFLQAVLNTGGALVVVTDENGALLVCNPVFRRKIDPEHVPGNVSLLEFLFGSPLHKLARALPLETIVTMADRQGEKAEFSWTLNAIRSGDGAIRNFVAIGFDNTSRRNAELAVYQAGKLITLGEMATGLAHEINQPIATIGMIVDVLRNRLRKGVIDGDFLQRKLITMNEQIERTVAIVDHMRIFGRRSERELEVFDPVDAVEGALTILGAEIRNAAIRVHRNYVGGACRVFADRLLLEQVVLNLLRNAIDAIAARRENLTGDPRQDEIIISVRNQAPVDVIDIEIGDTGTGIDRAHIERIFDPFFTTKSFGKGTGLGLPLSFGMVRDMGGRIEASNTDYGAAFTVRLPSSSSDASQYCQPRFGAEPAHVQPKPCRSDVQS</sequence>
<dbReference type="RefSeq" id="WP_239370488.1">
    <property type="nucleotide sequence ID" value="NZ_JAKREW010000063.1"/>
</dbReference>
<dbReference type="Pfam" id="PF02518">
    <property type="entry name" value="HATPase_c"/>
    <property type="match status" value="1"/>
</dbReference>
<evidence type="ECO:0000313" key="8">
    <source>
        <dbReference type="Proteomes" id="UP001201701"/>
    </source>
</evidence>
<dbReference type="PRINTS" id="PR00344">
    <property type="entry name" value="BCTRLSENSOR"/>
</dbReference>
<dbReference type="PROSITE" id="PS50109">
    <property type="entry name" value="HIS_KIN"/>
    <property type="match status" value="1"/>
</dbReference>
<dbReference type="InterPro" id="IPR035965">
    <property type="entry name" value="PAS-like_dom_sf"/>
</dbReference>
<dbReference type="SUPFAM" id="SSF55874">
    <property type="entry name" value="ATPase domain of HSP90 chaperone/DNA topoisomerase II/histidine kinase"/>
    <property type="match status" value="1"/>
</dbReference>
<keyword evidence="3" id="KW-0597">Phosphoprotein</keyword>
<keyword evidence="5" id="KW-0812">Transmembrane</keyword>
<evidence type="ECO:0000256" key="1">
    <source>
        <dbReference type="ARBA" id="ARBA00000085"/>
    </source>
</evidence>
<dbReference type="InterPro" id="IPR004358">
    <property type="entry name" value="Sig_transdc_His_kin-like_C"/>
</dbReference>
<dbReference type="InterPro" id="IPR003594">
    <property type="entry name" value="HATPase_dom"/>
</dbReference>
<feature type="transmembrane region" description="Helical" evidence="5">
    <location>
        <begin position="12"/>
        <end position="32"/>
    </location>
</feature>
<feature type="coiled-coil region" evidence="4">
    <location>
        <begin position="32"/>
        <end position="59"/>
    </location>
</feature>
<dbReference type="SUPFAM" id="SSF47384">
    <property type="entry name" value="Homodimeric domain of signal transducing histidine kinase"/>
    <property type="match status" value="1"/>
</dbReference>
<evidence type="ECO:0000256" key="5">
    <source>
        <dbReference type="SAM" id="Phobius"/>
    </source>
</evidence>
<dbReference type="InterPro" id="IPR036097">
    <property type="entry name" value="HisK_dim/P_sf"/>
</dbReference>
<dbReference type="EMBL" id="JAKREW010000063">
    <property type="protein sequence ID" value="MCG7508988.1"/>
    <property type="molecule type" value="Genomic_DNA"/>
</dbReference>
<dbReference type="SUPFAM" id="SSF55785">
    <property type="entry name" value="PYP-like sensor domain (PAS domain)"/>
    <property type="match status" value="1"/>
</dbReference>
<dbReference type="InterPro" id="IPR005467">
    <property type="entry name" value="His_kinase_dom"/>
</dbReference>
<dbReference type="PANTHER" id="PTHR43065:SF42">
    <property type="entry name" value="TWO-COMPONENT SENSOR PPRA"/>
    <property type="match status" value="1"/>
</dbReference>
<dbReference type="InterPro" id="IPR036890">
    <property type="entry name" value="HATPase_C_sf"/>
</dbReference>
<keyword evidence="8" id="KW-1185">Reference proteome</keyword>
<dbReference type="EC" id="2.7.13.3" evidence="2"/>
<dbReference type="PANTHER" id="PTHR43065">
    <property type="entry name" value="SENSOR HISTIDINE KINASE"/>
    <property type="match status" value="1"/>
</dbReference>
<evidence type="ECO:0000256" key="2">
    <source>
        <dbReference type="ARBA" id="ARBA00012438"/>
    </source>
</evidence>
<keyword evidence="7" id="KW-0067">ATP-binding</keyword>
<dbReference type="SMART" id="SM00388">
    <property type="entry name" value="HisKA"/>
    <property type="match status" value="1"/>
</dbReference>